<keyword evidence="1" id="KW-0472">Membrane</keyword>
<protein>
    <submittedName>
        <fullName evidence="2">Uncharacterized protein</fullName>
    </submittedName>
</protein>
<feature type="transmembrane region" description="Helical" evidence="1">
    <location>
        <begin position="77"/>
        <end position="96"/>
    </location>
</feature>
<dbReference type="Proteomes" id="UP000664859">
    <property type="component" value="Unassembled WGS sequence"/>
</dbReference>
<organism evidence="2 3">
    <name type="scientific">Tribonema minus</name>
    <dbReference type="NCBI Taxonomy" id="303371"/>
    <lineage>
        <taxon>Eukaryota</taxon>
        <taxon>Sar</taxon>
        <taxon>Stramenopiles</taxon>
        <taxon>Ochrophyta</taxon>
        <taxon>PX clade</taxon>
        <taxon>Xanthophyceae</taxon>
        <taxon>Tribonematales</taxon>
        <taxon>Tribonemataceae</taxon>
        <taxon>Tribonema</taxon>
    </lineage>
</organism>
<sequence>MGLLKVVLPVVGLLHLYAAFLAFTEPAKVLDLLSISHEVSLSASTVYLVHVLSGAFASLGVLSVLSYIMGSVSRFKVGVANLIFHALPAVDAHFFTKGATTALQTPLVACAGVLTVSLVLHLLEPGLFTQDKRKRKST</sequence>
<evidence type="ECO:0000256" key="1">
    <source>
        <dbReference type="SAM" id="Phobius"/>
    </source>
</evidence>
<keyword evidence="3" id="KW-1185">Reference proteome</keyword>
<comment type="caution">
    <text evidence="2">The sequence shown here is derived from an EMBL/GenBank/DDBJ whole genome shotgun (WGS) entry which is preliminary data.</text>
</comment>
<feature type="transmembrane region" description="Helical" evidence="1">
    <location>
        <begin position="102"/>
        <end position="123"/>
    </location>
</feature>
<keyword evidence="1" id="KW-0812">Transmembrane</keyword>
<name>A0A836CDN8_9STRA</name>
<proteinExistence type="predicted"/>
<dbReference type="AlphaFoldDB" id="A0A836CDN8"/>
<reference evidence="2" key="1">
    <citation type="submission" date="2021-02" db="EMBL/GenBank/DDBJ databases">
        <title>First Annotated Genome of the Yellow-green Alga Tribonema minus.</title>
        <authorList>
            <person name="Mahan K.M."/>
        </authorList>
    </citation>
    <scope>NUCLEOTIDE SEQUENCE</scope>
    <source>
        <strain evidence="2">UTEX B ZZ1240</strain>
    </source>
</reference>
<gene>
    <name evidence="2" type="ORF">JKP88DRAFT_70546</name>
</gene>
<evidence type="ECO:0000313" key="3">
    <source>
        <dbReference type="Proteomes" id="UP000664859"/>
    </source>
</evidence>
<keyword evidence="1" id="KW-1133">Transmembrane helix</keyword>
<evidence type="ECO:0000313" key="2">
    <source>
        <dbReference type="EMBL" id="KAG5180161.1"/>
    </source>
</evidence>
<feature type="transmembrane region" description="Helical" evidence="1">
    <location>
        <begin position="48"/>
        <end position="70"/>
    </location>
</feature>
<accession>A0A836CDN8</accession>
<dbReference type="EMBL" id="JAFCMP010000412">
    <property type="protein sequence ID" value="KAG5180161.1"/>
    <property type="molecule type" value="Genomic_DNA"/>
</dbReference>